<evidence type="ECO:0000256" key="4">
    <source>
        <dbReference type="HAMAP-Rule" id="MF_01963"/>
    </source>
</evidence>
<dbReference type="FunFam" id="3.40.50.1580:FF:000012">
    <property type="entry name" value="Probable 6-oxopurine nucleoside phosphorylase"/>
    <property type="match status" value="1"/>
</dbReference>
<dbReference type="GO" id="GO:0006166">
    <property type="term" value="P:purine ribonucleoside salvage"/>
    <property type="evidence" value="ECO:0007669"/>
    <property type="project" value="UniProtKB-UniRule"/>
</dbReference>
<reference evidence="6 7" key="1">
    <citation type="journal article" date="2018" name="Environ. Microbiol.">
        <title>Novel energy conservation strategies and behaviour of Pelotomaculum schinkii driving syntrophic propionate catabolism.</title>
        <authorList>
            <person name="Hidalgo-Ahumada C.A.P."/>
            <person name="Nobu M.K."/>
            <person name="Narihiro T."/>
            <person name="Tamaki H."/>
            <person name="Liu W.T."/>
            <person name="Kamagata Y."/>
            <person name="Stams A.J.M."/>
            <person name="Imachi H."/>
            <person name="Sousa D.Z."/>
        </authorList>
    </citation>
    <scope>NUCLEOTIDE SEQUENCE [LARGE SCALE GENOMIC DNA]</scope>
    <source>
        <strain evidence="6 7">MGP</strain>
    </source>
</reference>
<dbReference type="EMBL" id="QFFZ01000009">
    <property type="protein sequence ID" value="TEB12073.1"/>
    <property type="molecule type" value="Genomic_DNA"/>
</dbReference>
<comment type="catalytic activity">
    <reaction evidence="4">
        <text>a purine D-ribonucleoside + phosphate = a purine nucleobase + alpha-D-ribose 1-phosphate</text>
        <dbReference type="Rhea" id="RHEA:19805"/>
        <dbReference type="ChEBI" id="CHEBI:26386"/>
        <dbReference type="ChEBI" id="CHEBI:43474"/>
        <dbReference type="ChEBI" id="CHEBI:57720"/>
        <dbReference type="ChEBI" id="CHEBI:142355"/>
        <dbReference type="EC" id="2.4.2.1"/>
    </reaction>
</comment>
<feature type="site" description="Important for substrate specificity" evidence="4">
    <location>
        <position position="220"/>
    </location>
</feature>
<comment type="similarity">
    <text evidence="4">Belongs to the PNP/MTAP phosphorylase family. MTAP subfamily.</text>
</comment>
<keyword evidence="3 4" id="KW-0660">Purine salvage</keyword>
<evidence type="ECO:0000256" key="1">
    <source>
        <dbReference type="ARBA" id="ARBA00022676"/>
    </source>
</evidence>
<protein>
    <recommendedName>
        <fullName evidence="4">Probable 6-oxopurine nucleoside phosphorylase</fullName>
        <ecNumber evidence="4">2.4.2.1</ecNumber>
    </recommendedName>
    <alternativeName>
        <fullName evidence="4">Purine nucleoside phosphorylase</fullName>
        <shortName evidence="4">PNP</shortName>
    </alternativeName>
</protein>
<dbReference type="AlphaFoldDB" id="A0A4Y7RT62"/>
<dbReference type="HAMAP" id="MF_01963">
    <property type="entry name" value="MTAP"/>
    <property type="match status" value="1"/>
</dbReference>
<dbReference type="SUPFAM" id="SSF53167">
    <property type="entry name" value="Purine and uridine phosphorylases"/>
    <property type="match status" value="1"/>
</dbReference>
<feature type="binding site" evidence="4">
    <location>
        <begin position="51"/>
        <end position="52"/>
    </location>
    <ligand>
        <name>phosphate</name>
        <dbReference type="ChEBI" id="CHEBI:43474"/>
    </ligand>
</feature>
<dbReference type="InterPro" id="IPR035994">
    <property type="entry name" value="Nucleoside_phosphorylase_sf"/>
</dbReference>
<dbReference type="PANTHER" id="PTHR42679:SF2">
    <property type="entry name" value="S-METHYL-5'-THIOADENOSINE PHOSPHORYLASE"/>
    <property type="match status" value="1"/>
</dbReference>
<feature type="domain" description="Nucleoside phosphorylase" evidence="5">
    <location>
        <begin position="4"/>
        <end position="242"/>
    </location>
</feature>
<dbReference type="RefSeq" id="WP_134213098.1">
    <property type="nucleotide sequence ID" value="NZ_QFFZ01000009.1"/>
</dbReference>
<comment type="caution">
    <text evidence="6">The sequence shown here is derived from an EMBL/GenBank/DDBJ whole genome shotgun (WGS) entry which is preliminary data.</text>
</comment>
<dbReference type="UniPathway" id="UPA00606"/>
<dbReference type="InterPro" id="IPR000845">
    <property type="entry name" value="Nucleoside_phosphorylase_d"/>
</dbReference>
<dbReference type="NCBIfam" id="NF006599">
    <property type="entry name" value="PRK09136.1"/>
    <property type="match status" value="1"/>
</dbReference>
<sequence length="265" mass="28948">MKVKIAVIGGTGVYDPSMLTNMRKEKVVTPYGDVELKIGSYGGKPVAFMNRHGEGHAIPPHLVNYRANIDALKRIGVKNILATAAVGSLNPDMQPGHLIFVDQFLDFTKSRQYTFYDGGAAGVVHTDMTNPYCSKLRELLSRAAQGFGYVSHPAGVYVCCEGPRFETAAEIRMYRLLGGDLVGMTGVPEAQLAREAEMCYATIAIATNYAAGISPARLTHAEVLDMMGRISEKIRKLLMQTIAWIEPGQPCECHPAQKDKELDGR</sequence>
<dbReference type="CDD" id="cd09010">
    <property type="entry name" value="MTAP_SsMTAPII_like_MTIP"/>
    <property type="match status" value="1"/>
</dbReference>
<dbReference type="GO" id="GO:0017061">
    <property type="term" value="F:S-methyl-5-thioadenosine phosphorylase activity"/>
    <property type="evidence" value="ECO:0007669"/>
    <property type="project" value="InterPro"/>
</dbReference>
<feature type="binding site" evidence="4">
    <location>
        <position position="11"/>
    </location>
    <ligand>
        <name>phosphate</name>
        <dbReference type="ChEBI" id="CHEBI:43474"/>
    </ligand>
</feature>
<organism evidence="6 7">
    <name type="scientific">Pelotomaculum propionicicum</name>
    <dbReference type="NCBI Taxonomy" id="258475"/>
    <lineage>
        <taxon>Bacteria</taxon>
        <taxon>Bacillati</taxon>
        <taxon>Bacillota</taxon>
        <taxon>Clostridia</taxon>
        <taxon>Eubacteriales</taxon>
        <taxon>Desulfotomaculaceae</taxon>
        <taxon>Pelotomaculum</taxon>
    </lineage>
</organism>
<comment type="subunit">
    <text evidence="4">Homohexamer. Dimer of a homotrimer.</text>
</comment>
<keyword evidence="1 4" id="KW-0328">Glycosyltransferase</keyword>
<dbReference type="PANTHER" id="PTHR42679">
    <property type="entry name" value="S-METHYL-5'-THIOADENOSINE PHOSPHORYLASE"/>
    <property type="match status" value="1"/>
</dbReference>
<evidence type="ECO:0000259" key="5">
    <source>
        <dbReference type="Pfam" id="PF01048"/>
    </source>
</evidence>
<dbReference type="Pfam" id="PF01048">
    <property type="entry name" value="PNP_UDP_1"/>
    <property type="match status" value="1"/>
</dbReference>
<dbReference type="OrthoDB" id="1523230at2"/>
<keyword evidence="2 4" id="KW-0808">Transferase</keyword>
<comment type="miscellaneous">
    <text evidence="4">Although this enzyme belongs to the family of MTA phosphorylases based on sequence homology, it has been shown that conserved amino acid substitutions in the substrate binding pocket convert the substrate specificity of this enzyme from 6-aminopurines to 6-oxopurines.</text>
</comment>
<dbReference type="Gene3D" id="3.40.50.1580">
    <property type="entry name" value="Nucleoside phosphorylase domain"/>
    <property type="match status" value="1"/>
</dbReference>
<evidence type="ECO:0000313" key="6">
    <source>
        <dbReference type="EMBL" id="TEB12073.1"/>
    </source>
</evidence>
<feature type="binding site" evidence="4">
    <location>
        <position position="185"/>
    </location>
    <ligand>
        <name>phosphate</name>
        <dbReference type="ChEBI" id="CHEBI:43474"/>
    </ligand>
</feature>
<comment type="caution">
    <text evidence="4">Lacks conserved residue(s) required for the propagation of feature annotation.</text>
</comment>
<accession>A0A4Y7RT62</accession>
<proteinExistence type="inferred from homology"/>
<feature type="binding site" evidence="4">
    <location>
        <begin position="208"/>
        <end position="210"/>
    </location>
    <ligand>
        <name>substrate</name>
    </ligand>
</feature>
<evidence type="ECO:0000313" key="7">
    <source>
        <dbReference type="Proteomes" id="UP000297597"/>
    </source>
</evidence>
<comment type="function">
    <text evidence="4">Purine nucleoside phosphorylase which is highly specific for 6-oxopurine nucleosides. Cleaves guanosine or inosine to respective bases and sugar-1-phosphate molecules. Involved in purine salvage.</text>
</comment>
<dbReference type="GO" id="GO:0005829">
    <property type="term" value="C:cytosol"/>
    <property type="evidence" value="ECO:0007669"/>
    <property type="project" value="TreeGrafter"/>
</dbReference>
<dbReference type="Proteomes" id="UP000297597">
    <property type="component" value="Unassembled WGS sequence"/>
</dbReference>
<evidence type="ECO:0000256" key="2">
    <source>
        <dbReference type="ARBA" id="ARBA00022679"/>
    </source>
</evidence>
<comment type="pathway">
    <text evidence="4">Purine metabolism; purine nucleoside salvage.</text>
</comment>
<dbReference type="InterPro" id="IPR010044">
    <property type="entry name" value="MTAP"/>
</dbReference>
<evidence type="ECO:0000256" key="3">
    <source>
        <dbReference type="ARBA" id="ARBA00022726"/>
    </source>
</evidence>
<keyword evidence="7" id="KW-1185">Reference proteome</keyword>
<feature type="site" description="Important for substrate specificity" evidence="4">
    <location>
        <position position="166"/>
    </location>
</feature>
<name>A0A4Y7RT62_9FIRM</name>
<dbReference type="GO" id="GO:0019509">
    <property type="term" value="P:L-methionine salvage from methylthioadenosine"/>
    <property type="evidence" value="ECO:0007669"/>
    <property type="project" value="TreeGrafter"/>
</dbReference>
<dbReference type="EC" id="2.4.2.1" evidence="4"/>
<gene>
    <name evidence="6" type="ORF">Pmgp_01229</name>
</gene>
<dbReference type="NCBIfam" id="TIGR01694">
    <property type="entry name" value="MTAP"/>
    <property type="match status" value="1"/>
</dbReference>
<feature type="binding site" evidence="4">
    <location>
        <position position="184"/>
    </location>
    <ligand>
        <name>substrate</name>
    </ligand>
</feature>